<dbReference type="InterPro" id="IPR013126">
    <property type="entry name" value="Hsp_70_fam"/>
</dbReference>
<dbReference type="InterPro" id="IPR043129">
    <property type="entry name" value="ATPase_NBD"/>
</dbReference>
<dbReference type="SUPFAM" id="SSF100934">
    <property type="entry name" value="Heat shock protein 70kD (HSP70), C-terminal subdomain"/>
    <property type="match status" value="1"/>
</dbReference>
<dbReference type="EMBL" id="CP000471">
    <property type="protein sequence ID" value="ABK45549.1"/>
    <property type="molecule type" value="Genomic_DNA"/>
</dbReference>
<dbReference type="GO" id="GO:0005524">
    <property type="term" value="F:ATP binding"/>
    <property type="evidence" value="ECO:0007669"/>
    <property type="project" value="UniProtKB-KW"/>
</dbReference>
<dbReference type="InterPro" id="IPR029048">
    <property type="entry name" value="HSP70_C_sf"/>
</dbReference>
<dbReference type="NCBIfam" id="TIGR01991">
    <property type="entry name" value="HscA"/>
    <property type="match status" value="1"/>
</dbReference>
<keyword evidence="8" id="KW-1185">Reference proteome</keyword>
<dbReference type="Gene3D" id="1.20.1270.10">
    <property type="match status" value="1"/>
</dbReference>
<protein>
    <recommendedName>
        <fullName evidence="5">Chaperone protein HscA homolog</fullName>
    </recommendedName>
</protein>
<dbReference type="FunFam" id="3.30.420.40:FF:000046">
    <property type="entry name" value="Chaperone protein HscA"/>
    <property type="match status" value="1"/>
</dbReference>
<accession>A0LC56</accession>
<reference evidence="7 8" key="2">
    <citation type="journal article" date="2012" name="Int. J. Syst. Evol. Microbiol.">
        <title>Magnetococcus marinus gen. nov., sp. nov., a marine, magnetotactic bacterium that represents a novel lineage (Magnetococcaceae fam. nov.; Magnetococcales ord. nov.) at the base of the Alphaproteobacteria.</title>
        <authorList>
            <person name="Bazylinski D.A."/>
            <person name="Williams T.J."/>
            <person name="Lefevre C.T."/>
            <person name="Berg R.J."/>
            <person name="Zhang C.L."/>
            <person name="Bowser S.S."/>
            <person name="Dean A.J."/>
            <person name="Beveridge T.J."/>
        </authorList>
    </citation>
    <scope>NUCLEOTIDE SEQUENCE [LARGE SCALE GENOMIC DNA]</scope>
    <source>
        <strain evidence="8">ATCC BAA-1437 / JCM 17883 / MC-1</strain>
    </source>
</reference>
<dbReference type="HOGENOM" id="CLU_005965_2_1_5"/>
<keyword evidence="4 5" id="KW-0143">Chaperone</keyword>
<dbReference type="GO" id="GO:0051082">
    <property type="term" value="F:unfolded protein binding"/>
    <property type="evidence" value="ECO:0007669"/>
    <property type="project" value="InterPro"/>
</dbReference>
<dbReference type="Proteomes" id="UP000002586">
    <property type="component" value="Chromosome"/>
</dbReference>
<dbReference type="HAMAP" id="MF_00679">
    <property type="entry name" value="HscA"/>
    <property type="match status" value="1"/>
</dbReference>
<dbReference type="GO" id="GO:0016226">
    <property type="term" value="P:iron-sulfur cluster assembly"/>
    <property type="evidence" value="ECO:0007669"/>
    <property type="project" value="InterPro"/>
</dbReference>
<dbReference type="FunFam" id="2.60.34.10:FF:000005">
    <property type="entry name" value="Chaperone protein HscA homolog"/>
    <property type="match status" value="1"/>
</dbReference>
<dbReference type="Gene3D" id="3.30.420.40">
    <property type="match status" value="2"/>
</dbReference>
<dbReference type="SUPFAM" id="SSF100920">
    <property type="entry name" value="Heat shock protein 70kD (HSP70), peptide-binding domain"/>
    <property type="match status" value="1"/>
</dbReference>
<dbReference type="RefSeq" id="WP_011714612.1">
    <property type="nucleotide sequence ID" value="NC_008576.1"/>
</dbReference>
<organism evidence="7 8">
    <name type="scientific">Magnetococcus marinus (strain ATCC BAA-1437 / JCM 17883 / MC-1)</name>
    <dbReference type="NCBI Taxonomy" id="156889"/>
    <lineage>
        <taxon>Bacteria</taxon>
        <taxon>Pseudomonadati</taxon>
        <taxon>Pseudomonadota</taxon>
        <taxon>Magnetococcia</taxon>
        <taxon>Magnetococcales</taxon>
        <taxon>Magnetococcaceae</taxon>
        <taxon>Magnetococcus</taxon>
    </lineage>
</organism>
<name>A0LC56_MAGMM</name>
<dbReference type="Pfam" id="PF00012">
    <property type="entry name" value="HSP70"/>
    <property type="match status" value="1"/>
</dbReference>
<dbReference type="InterPro" id="IPR018181">
    <property type="entry name" value="Heat_shock_70_CS"/>
</dbReference>
<evidence type="ECO:0000313" key="8">
    <source>
        <dbReference type="Proteomes" id="UP000002586"/>
    </source>
</evidence>
<comment type="function">
    <text evidence="5">Chaperone involved in the maturation of iron-sulfur cluster-containing proteins. Has a low intrinsic ATPase activity which is markedly stimulated by HscB.</text>
</comment>
<dbReference type="PROSITE" id="PS01036">
    <property type="entry name" value="HSP70_3"/>
    <property type="match status" value="1"/>
</dbReference>
<dbReference type="Gene3D" id="2.60.34.10">
    <property type="entry name" value="Substrate Binding Domain Of DNAk, Chain A, domain 1"/>
    <property type="match status" value="1"/>
</dbReference>
<evidence type="ECO:0000256" key="2">
    <source>
        <dbReference type="ARBA" id="ARBA00022741"/>
    </source>
</evidence>
<dbReference type="STRING" id="156889.Mmc1_3058"/>
<dbReference type="PRINTS" id="PR00301">
    <property type="entry name" value="HEATSHOCK70"/>
</dbReference>
<dbReference type="InterPro" id="IPR029047">
    <property type="entry name" value="HSP70_peptide-bd_sf"/>
</dbReference>
<gene>
    <name evidence="5" type="primary">hscA</name>
    <name evidence="7" type="ordered locus">Mmc1_3058</name>
</gene>
<evidence type="ECO:0000256" key="1">
    <source>
        <dbReference type="ARBA" id="ARBA00007381"/>
    </source>
</evidence>
<dbReference type="GO" id="GO:0016887">
    <property type="term" value="F:ATP hydrolysis activity"/>
    <property type="evidence" value="ECO:0007669"/>
    <property type="project" value="UniProtKB-UniRule"/>
</dbReference>
<dbReference type="SUPFAM" id="SSF53067">
    <property type="entry name" value="Actin-like ATPase domain"/>
    <property type="match status" value="2"/>
</dbReference>
<evidence type="ECO:0000256" key="5">
    <source>
        <dbReference type="HAMAP-Rule" id="MF_00679"/>
    </source>
</evidence>
<dbReference type="GO" id="GO:0140662">
    <property type="term" value="F:ATP-dependent protein folding chaperone"/>
    <property type="evidence" value="ECO:0007669"/>
    <property type="project" value="InterPro"/>
</dbReference>
<evidence type="ECO:0000256" key="4">
    <source>
        <dbReference type="ARBA" id="ARBA00023186"/>
    </source>
</evidence>
<sequence length="625" mass="66450">MVVLLDIAEPGQSAKPHEARPEDMRRVVGIDLGTTYSLVAAIDQENKPGCIPLPEGGFAIPSVVHYGADGGVLVGHAARELAVSHPHATVISAKRFMGRGLEDVQGEGKRTPYRLEAGEGGMVRMDTGVGKVSPVEVSAEILSYLKAQAEQALGGALYGAVITVPAYFDDAQRQATKDAGRLAGLEVMRLVNEPTAAALAYGLEAGKEGMYAVYDLGGGTFDISILKLSKGVFQVMSTGGDSALGGDDFDHALGDLFLREMGVEQPSAEQQQQVMRSARLAKEALTDAEQVEVVIGDYGRTLSKAEFEGAIDALVKRTGLPCRRALKDAGVKPGALQGVVLVGGSTRVPKVRAYVAELFQREPLSDLDPDKVVALGAALQADLLAGNRRGEDLLLLDVTPLSLGVETMGGLMEKIIPRNSPTPTARAQEFTTFKDNQTAMVIQVVQGEREMAAENRSLARFELRGIPPMVAGAARIRVTYQVDADGLLTVSAEEMTTGVKQTVEVKPAYGLSDAEIEGMLRDALSHGEADMEARRLSEARVEVDRVLNALDAALAKDVDLLSEAEVQGIKAAVEQLVGVAAGTDATAINQGIEALDKATTFFAQRRMDRGVRQVMTGQSLDTFER</sequence>
<keyword evidence="2 5" id="KW-0547">Nucleotide-binding</keyword>
<dbReference type="PANTHER" id="PTHR19375">
    <property type="entry name" value="HEAT SHOCK PROTEIN 70KDA"/>
    <property type="match status" value="1"/>
</dbReference>
<dbReference type="eggNOG" id="COG0443">
    <property type="taxonomic scope" value="Bacteria"/>
</dbReference>
<proteinExistence type="inferred from homology"/>
<keyword evidence="3 5" id="KW-0067">ATP-binding</keyword>
<dbReference type="Gene3D" id="3.90.640.10">
    <property type="entry name" value="Actin, Chain A, domain 4"/>
    <property type="match status" value="1"/>
</dbReference>
<dbReference type="KEGG" id="mgm:Mmc1_3058"/>
<evidence type="ECO:0000256" key="6">
    <source>
        <dbReference type="RuleBase" id="RU003322"/>
    </source>
</evidence>
<dbReference type="OrthoDB" id="9766019at2"/>
<dbReference type="NCBIfam" id="NF003520">
    <property type="entry name" value="PRK05183.1"/>
    <property type="match status" value="1"/>
</dbReference>
<comment type="similarity">
    <text evidence="1 5 6">Belongs to the heat shock protein 70 family.</text>
</comment>
<dbReference type="AlphaFoldDB" id="A0LC56"/>
<dbReference type="PROSITE" id="PS00297">
    <property type="entry name" value="HSP70_1"/>
    <property type="match status" value="1"/>
</dbReference>
<evidence type="ECO:0000313" key="7">
    <source>
        <dbReference type="EMBL" id="ABK45549.1"/>
    </source>
</evidence>
<dbReference type="InterPro" id="IPR010236">
    <property type="entry name" value="ISC_FeS_clus_asmbl_HscA"/>
</dbReference>
<dbReference type="PROSITE" id="PS00329">
    <property type="entry name" value="HSP70_2"/>
    <property type="match status" value="1"/>
</dbReference>
<reference evidence="8" key="1">
    <citation type="journal article" date="2009" name="Appl. Environ. Microbiol.">
        <title>Complete genome sequence of the chemolithoautotrophic marine magnetotactic coccus strain MC-1.</title>
        <authorList>
            <person name="Schubbe S."/>
            <person name="Williams T.J."/>
            <person name="Xie G."/>
            <person name="Kiss H.E."/>
            <person name="Brettin T.S."/>
            <person name="Martinez D."/>
            <person name="Ross C.A."/>
            <person name="Schuler D."/>
            <person name="Cox B.L."/>
            <person name="Nealson K.H."/>
            <person name="Bazylinski D.A."/>
        </authorList>
    </citation>
    <scope>NUCLEOTIDE SEQUENCE [LARGE SCALE GENOMIC DNA]</scope>
    <source>
        <strain evidence="8">ATCC BAA-1437 / JCM 17883 / MC-1</strain>
    </source>
</reference>
<evidence type="ECO:0000256" key="3">
    <source>
        <dbReference type="ARBA" id="ARBA00022840"/>
    </source>
</evidence>